<evidence type="ECO:0000313" key="2">
    <source>
        <dbReference type="EMBL" id="KRN78812.1"/>
    </source>
</evidence>
<dbReference type="PANTHER" id="PTHR22916:SF3">
    <property type="entry name" value="UDP-GLCNAC:BETAGAL BETA-1,3-N-ACETYLGLUCOSAMINYLTRANSFERASE-LIKE PROTEIN 1"/>
    <property type="match status" value="1"/>
</dbReference>
<accession>A0A0R2JUW7</accession>
<dbReference type="RefSeq" id="WP_054646024.1">
    <property type="nucleotide sequence ID" value="NZ_FUXS01000002.1"/>
</dbReference>
<dbReference type="STRING" id="53444.AYR59_02705"/>
<evidence type="ECO:0000259" key="1">
    <source>
        <dbReference type="Pfam" id="PF00535"/>
    </source>
</evidence>
<dbReference type="GO" id="GO:0016758">
    <property type="term" value="F:hexosyltransferase activity"/>
    <property type="evidence" value="ECO:0007669"/>
    <property type="project" value="UniProtKB-ARBA"/>
</dbReference>
<protein>
    <submittedName>
        <fullName evidence="2">Glycosyl transferase family 2</fullName>
    </submittedName>
</protein>
<dbReference type="AlphaFoldDB" id="A0A0R2JUW7"/>
<dbReference type="Proteomes" id="UP000051565">
    <property type="component" value="Unassembled WGS sequence"/>
</dbReference>
<keyword evidence="2" id="KW-0808">Transferase</keyword>
<name>A0A0R2JUW7_9LACO</name>
<dbReference type="InterPro" id="IPR001173">
    <property type="entry name" value="Glyco_trans_2-like"/>
</dbReference>
<keyword evidence="3" id="KW-1185">Reference proteome</keyword>
<dbReference type="EMBL" id="JQBT01000033">
    <property type="protein sequence ID" value="KRN78812.1"/>
    <property type="molecule type" value="Genomic_DNA"/>
</dbReference>
<dbReference type="OrthoDB" id="396512at2"/>
<sequence length="319" mass="37759">MKDYDISVIMPSYNSEKTIGSAIDSILNQETEYNFEILIIDDGSSDKTIDIVKRRMAVNDNIRLFFQEHKFQAEARNKGIKNSNSKYIMFSDDDDLYKPDFIENMGKSIQTKKLVIAGIEKRFSDNHIEIEDHSILETAQDDSQLIGNYLTKNQEMDVGLWNKIFVKKVIDDNEIKMSNENFFEDSLFVLQYLMSININEIFYIHKPMYILNKHRGSTTNSYDSNLLNKCNKYINEVENVLKSNQNLNKYADSFRARIYLFYVHRSILNDKLWNKQKQKHILKTCLSFSTFKYLNYKYNLAILMAYFFPNTYIRLYSKK</sequence>
<gene>
    <name evidence="2" type="ORF">IV52_GL001092</name>
</gene>
<dbReference type="PANTHER" id="PTHR22916">
    <property type="entry name" value="GLYCOSYLTRANSFERASE"/>
    <property type="match status" value="1"/>
</dbReference>
<dbReference type="SUPFAM" id="SSF53448">
    <property type="entry name" value="Nucleotide-diphospho-sugar transferases"/>
    <property type="match status" value="1"/>
</dbReference>
<dbReference type="PATRIC" id="fig|1122148.6.peg.1118"/>
<dbReference type="InterPro" id="IPR029044">
    <property type="entry name" value="Nucleotide-diphossugar_trans"/>
</dbReference>
<dbReference type="CDD" id="cd00761">
    <property type="entry name" value="Glyco_tranf_GTA_type"/>
    <property type="match status" value="1"/>
</dbReference>
<comment type="caution">
    <text evidence="2">The sequence shown here is derived from an EMBL/GenBank/DDBJ whole genome shotgun (WGS) entry which is preliminary data.</text>
</comment>
<dbReference type="Gene3D" id="3.90.550.10">
    <property type="entry name" value="Spore Coat Polysaccharide Biosynthesis Protein SpsA, Chain A"/>
    <property type="match status" value="1"/>
</dbReference>
<dbReference type="GeneID" id="61249785"/>
<reference evidence="2 3" key="1">
    <citation type="journal article" date="2015" name="Genome Announc.">
        <title>Expanding the biotechnology potential of lactobacilli through comparative genomics of 213 strains and associated genera.</title>
        <authorList>
            <person name="Sun Z."/>
            <person name="Harris H.M."/>
            <person name="McCann A."/>
            <person name="Guo C."/>
            <person name="Argimon S."/>
            <person name="Zhang W."/>
            <person name="Yang X."/>
            <person name="Jeffery I.B."/>
            <person name="Cooney J.C."/>
            <person name="Kagawa T.F."/>
            <person name="Liu W."/>
            <person name="Song Y."/>
            <person name="Salvetti E."/>
            <person name="Wrobel A."/>
            <person name="Rasinkangas P."/>
            <person name="Parkhill J."/>
            <person name="Rea M.C."/>
            <person name="O'Sullivan O."/>
            <person name="Ritari J."/>
            <person name="Douillard F.P."/>
            <person name="Paul Ross R."/>
            <person name="Yang R."/>
            <person name="Briner A.E."/>
            <person name="Felis G.E."/>
            <person name="de Vos W.M."/>
            <person name="Barrangou R."/>
            <person name="Klaenhammer T.R."/>
            <person name="Caufield P.W."/>
            <person name="Cui Y."/>
            <person name="Zhang H."/>
            <person name="O'Toole P.W."/>
        </authorList>
    </citation>
    <scope>NUCLEOTIDE SEQUENCE [LARGE SCALE GENOMIC DNA]</scope>
    <source>
        <strain evidence="2 3">DSM 20690</strain>
    </source>
</reference>
<proteinExistence type="predicted"/>
<evidence type="ECO:0000313" key="3">
    <source>
        <dbReference type="Proteomes" id="UP000051565"/>
    </source>
</evidence>
<feature type="domain" description="Glycosyltransferase 2-like" evidence="1">
    <location>
        <begin position="7"/>
        <end position="138"/>
    </location>
</feature>
<dbReference type="Pfam" id="PF00535">
    <property type="entry name" value="Glycos_transf_2"/>
    <property type="match status" value="1"/>
</dbReference>
<organism evidence="2 3">
    <name type="scientific">Fructilactobacillus lindneri DSM 20690 = JCM 11027</name>
    <dbReference type="NCBI Taxonomy" id="1122148"/>
    <lineage>
        <taxon>Bacteria</taxon>
        <taxon>Bacillati</taxon>
        <taxon>Bacillota</taxon>
        <taxon>Bacilli</taxon>
        <taxon>Lactobacillales</taxon>
        <taxon>Lactobacillaceae</taxon>
        <taxon>Fructilactobacillus</taxon>
    </lineage>
</organism>